<accession>A0A3B6VPP2</accession>
<proteinExistence type="inferred from homology"/>
<evidence type="ECO:0000256" key="2">
    <source>
        <dbReference type="ARBA" id="ARBA00010219"/>
    </source>
</evidence>
<comment type="subunit">
    <text evidence="8">Homodimer.</text>
</comment>
<comment type="subcellular location">
    <subcellularLocation>
        <location evidence="8">Cytoplasm</location>
    </subcellularLocation>
</comment>
<feature type="binding site" evidence="8">
    <location>
        <begin position="225"/>
        <end position="226"/>
    </location>
    <ligand>
        <name>substrate</name>
    </ligand>
</feature>
<dbReference type="PANTHER" id="PTHR31689:SF0">
    <property type="entry name" value="DIAMINOPIMELATE EPIMERASE"/>
    <property type="match status" value="1"/>
</dbReference>
<feature type="binding site" evidence="8">
    <location>
        <begin position="76"/>
        <end position="77"/>
    </location>
    <ligand>
        <name>substrate</name>
    </ligand>
</feature>
<keyword evidence="8" id="KW-0963">Cytoplasm</keyword>
<reference evidence="10 11" key="1">
    <citation type="journal article" date="2013" name="Genome Announc.">
        <title>Complete Genome Sequence of the Porcine Strain Brachyspira pilosicoli P43/6/78(T.).</title>
        <authorList>
            <person name="Lin C."/>
            <person name="den Bakker H.C."/>
            <person name="Suzuki H."/>
            <person name="Lefebure T."/>
            <person name="Ponnala L."/>
            <person name="Sun Q."/>
            <person name="Stanhope M.J."/>
            <person name="Wiedmann M."/>
            <person name="Duhamel G.E."/>
        </authorList>
    </citation>
    <scope>NUCLEOTIDE SEQUENCE [LARGE SCALE GENOMIC DNA]</scope>
    <source>
        <strain evidence="10 11">P43/6/78</strain>
    </source>
</reference>
<evidence type="ECO:0000256" key="9">
    <source>
        <dbReference type="PROSITE-ProRule" id="PRU10125"/>
    </source>
</evidence>
<feature type="binding site" evidence="8">
    <location>
        <position position="164"/>
    </location>
    <ligand>
        <name>substrate</name>
    </ligand>
</feature>
<dbReference type="PANTHER" id="PTHR31689">
    <property type="entry name" value="DIAMINOPIMELATE EPIMERASE, CHLOROPLASTIC"/>
    <property type="match status" value="1"/>
</dbReference>
<dbReference type="RefSeq" id="WP_013243183.1">
    <property type="nucleotide sequence ID" value="NC_019908.1"/>
</dbReference>
<keyword evidence="11" id="KW-1185">Reference proteome</keyword>
<gene>
    <name evidence="8" type="primary">dapF</name>
    <name evidence="10" type="ORF">BPP43_01975</name>
</gene>
<dbReference type="GO" id="GO:0009089">
    <property type="term" value="P:lysine biosynthetic process via diaminopimelate"/>
    <property type="evidence" value="ECO:0007669"/>
    <property type="project" value="UniProtKB-UniRule"/>
</dbReference>
<comment type="caution">
    <text evidence="8">Lacks conserved residue(s) required for the propagation of feature annotation.</text>
</comment>
<organism evidence="10 11">
    <name type="scientific">Brachyspira pilosicoli P43/6/78</name>
    <dbReference type="NCBI Taxonomy" id="1042417"/>
    <lineage>
        <taxon>Bacteria</taxon>
        <taxon>Pseudomonadati</taxon>
        <taxon>Spirochaetota</taxon>
        <taxon>Spirochaetia</taxon>
        <taxon>Brachyspirales</taxon>
        <taxon>Brachyspiraceae</taxon>
        <taxon>Brachyspira</taxon>
    </lineage>
</organism>
<comment type="pathway">
    <text evidence="1 8">Amino-acid biosynthesis; L-lysine biosynthesis via DAP pathway; DL-2,6-diaminopimelate from LL-2,6-diaminopimelate: step 1/1.</text>
</comment>
<feature type="binding site" evidence="8">
    <location>
        <position position="197"/>
    </location>
    <ligand>
        <name>substrate</name>
    </ligand>
</feature>
<feature type="site" description="Could be important to modulate the pK values of the two catalytic cysteine residues" evidence="8">
    <location>
        <position position="215"/>
    </location>
</feature>
<dbReference type="SUPFAM" id="SSF54506">
    <property type="entry name" value="Diaminopimelate epimerase-like"/>
    <property type="match status" value="2"/>
</dbReference>
<protein>
    <recommendedName>
        <fullName evidence="3 8">Diaminopimelate epimerase</fullName>
        <shortName evidence="8">DAP epimerase</shortName>
        <ecNumber evidence="3 8">5.1.1.7</ecNumber>
    </recommendedName>
    <alternativeName>
        <fullName evidence="8">PLP-independent amino acid racemase</fullName>
    </alternativeName>
</protein>
<dbReference type="AlphaFoldDB" id="A0A3B6VPP2"/>
<feature type="binding site" evidence="8">
    <location>
        <begin position="215"/>
        <end position="216"/>
    </location>
    <ligand>
        <name>substrate</name>
    </ligand>
</feature>
<feature type="binding site" evidence="8">
    <location>
        <position position="13"/>
    </location>
    <ligand>
        <name>substrate</name>
    </ligand>
</feature>
<keyword evidence="5 8" id="KW-0457">Lysine biosynthesis</keyword>
<sequence length="279" mass="31407">MTLNFTKMHGIGNDYIYIDCFKESFTVEDAKKYSPILSHRHYSIGADGIVLIMPSKIADVTMRMFNYDGSESEMCGNGIRCVAKYAYDNNISKNNPMKIETLRGVLEANLFIKNDEVDSVEINMDSPILEGLKIPTTIDKTPIIDEPITFNGKTYYFTCVSMGNPHCVIFVDDVKNMRIDDIGSFMENNPMFPNRTNVEFVQVLNRGEVIQRTWERGSAETLACGTGASAVCVAGFISKRTDNIILNHLLGGDLILTYKDNNVFMKGEARYAYRGYVEL</sequence>
<dbReference type="Proteomes" id="UP000010793">
    <property type="component" value="Chromosome"/>
</dbReference>
<dbReference type="GO" id="GO:0005829">
    <property type="term" value="C:cytosol"/>
    <property type="evidence" value="ECO:0007669"/>
    <property type="project" value="TreeGrafter"/>
</dbReference>
<evidence type="ECO:0000256" key="7">
    <source>
        <dbReference type="ARBA" id="ARBA00051712"/>
    </source>
</evidence>
<evidence type="ECO:0000256" key="3">
    <source>
        <dbReference type="ARBA" id="ARBA00013080"/>
    </source>
</evidence>
<evidence type="ECO:0000313" key="11">
    <source>
        <dbReference type="Proteomes" id="UP000010793"/>
    </source>
</evidence>
<evidence type="ECO:0000256" key="4">
    <source>
        <dbReference type="ARBA" id="ARBA00022605"/>
    </source>
</evidence>
<dbReference type="EC" id="5.1.1.7" evidence="3 8"/>
<dbReference type="GeneID" id="56438805"/>
<dbReference type="InterPro" id="IPR018510">
    <property type="entry name" value="DAP_epimerase_AS"/>
</dbReference>
<evidence type="ECO:0000256" key="8">
    <source>
        <dbReference type="HAMAP-Rule" id="MF_00197"/>
    </source>
</evidence>
<dbReference type="UniPathway" id="UPA00034">
    <property type="reaction ID" value="UER00025"/>
</dbReference>
<comment type="catalytic activity">
    <reaction evidence="7 8">
        <text>(2S,6S)-2,6-diaminopimelate = meso-2,6-diaminopimelate</text>
        <dbReference type="Rhea" id="RHEA:15393"/>
        <dbReference type="ChEBI" id="CHEBI:57609"/>
        <dbReference type="ChEBI" id="CHEBI:57791"/>
        <dbReference type="EC" id="5.1.1.7"/>
    </reaction>
</comment>
<evidence type="ECO:0000256" key="6">
    <source>
        <dbReference type="ARBA" id="ARBA00023235"/>
    </source>
</evidence>
<dbReference type="Pfam" id="PF01678">
    <property type="entry name" value="DAP_epimerase"/>
    <property type="match status" value="2"/>
</dbReference>
<dbReference type="HAMAP" id="MF_00197">
    <property type="entry name" value="DAP_epimerase"/>
    <property type="match status" value="1"/>
</dbReference>
<dbReference type="EMBL" id="CP002873">
    <property type="protein sequence ID" value="AGA65725.1"/>
    <property type="molecule type" value="Genomic_DNA"/>
</dbReference>
<feature type="binding site" evidence="8">
    <location>
        <position position="66"/>
    </location>
    <ligand>
        <name>substrate</name>
    </ligand>
</feature>
<comment type="similarity">
    <text evidence="2 8">Belongs to the diaminopimelate epimerase family.</text>
</comment>
<feature type="active site" evidence="9">
    <location>
        <position position="75"/>
    </location>
</feature>
<dbReference type="NCBIfam" id="TIGR00652">
    <property type="entry name" value="DapF"/>
    <property type="match status" value="1"/>
</dbReference>
<dbReference type="PROSITE" id="PS01326">
    <property type="entry name" value="DAP_EPIMERASE"/>
    <property type="match status" value="1"/>
</dbReference>
<feature type="active site" description="Proton donor" evidence="8">
    <location>
        <position position="75"/>
    </location>
</feature>
<keyword evidence="6 8" id="KW-0413">Isomerase</keyword>
<feature type="active site" description="Proton acceptor" evidence="8">
    <location>
        <position position="224"/>
    </location>
</feature>
<evidence type="ECO:0000256" key="1">
    <source>
        <dbReference type="ARBA" id="ARBA00005196"/>
    </source>
</evidence>
<evidence type="ECO:0000256" key="5">
    <source>
        <dbReference type="ARBA" id="ARBA00023154"/>
    </source>
</evidence>
<evidence type="ECO:0000313" key="10">
    <source>
        <dbReference type="EMBL" id="AGA65725.1"/>
    </source>
</evidence>
<feature type="site" description="Could be important to modulate the pK values of the two catalytic cysteine residues" evidence="8">
    <location>
        <position position="166"/>
    </location>
</feature>
<name>A0A3B6VPP2_BRAPL</name>
<keyword evidence="4 8" id="KW-0028">Amino-acid biosynthesis</keyword>
<dbReference type="InterPro" id="IPR001653">
    <property type="entry name" value="DAP_epimerase_DapF"/>
</dbReference>
<comment type="function">
    <text evidence="8">Catalyzes the stereoinversion of LL-2,6-diaminopimelate (L,L-DAP) to meso-diaminopimelate (meso-DAP), a precursor of L-lysine and an essential component of the bacterial peptidoglycan.</text>
</comment>
<dbReference type="Gene3D" id="3.10.310.10">
    <property type="entry name" value="Diaminopimelate Epimerase, Chain A, domain 1"/>
    <property type="match status" value="2"/>
</dbReference>
<dbReference type="KEGG" id="bpip:BPP43_01975"/>
<dbReference type="GO" id="GO:0008837">
    <property type="term" value="F:diaminopimelate epimerase activity"/>
    <property type="evidence" value="ECO:0007669"/>
    <property type="project" value="UniProtKB-UniRule"/>
</dbReference>